<accession>A0A3S1BFP0</accession>
<comment type="caution">
    <text evidence="1">The sequence shown here is derived from an EMBL/GenBank/DDBJ whole genome shotgun (WGS) entry which is preliminary data.</text>
</comment>
<sequence>MQAVEIIDQQYFSSQYRYIAPSADLARHVVCYWLLDLRQPQLHDDEFREILMANMYSSLVLNMGAPFEIYDRQGRFLHASNSSELIGYHTMPVSYRHHSNNFLVGIKFKPASLNYLFHIKGADLHRHTLPAADALRHISRLENAVYDAKGLPAIKQLLEAFLRQHAALPSDRHFEYVLQSLNGPALQQCGYQLKKLSDLLFVSPRTLERYFADSLDISPKKCLNILRFRQAIEQYAQHGYKADWEELGYNDFSHFRKEWRRLSDTATR</sequence>
<dbReference type="Pfam" id="PF12833">
    <property type="entry name" value="HTH_18"/>
    <property type="match status" value="1"/>
</dbReference>
<dbReference type="Pfam" id="PF20240">
    <property type="entry name" value="DUF6597"/>
    <property type="match status" value="1"/>
</dbReference>
<dbReference type="GO" id="GO:0043565">
    <property type="term" value="F:sequence-specific DNA binding"/>
    <property type="evidence" value="ECO:0007669"/>
    <property type="project" value="InterPro"/>
</dbReference>
<dbReference type="Gene3D" id="1.10.10.60">
    <property type="entry name" value="Homeodomain-like"/>
    <property type="match status" value="1"/>
</dbReference>
<evidence type="ECO:0000313" key="1">
    <source>
        <dbReference type="EMBL" id="NSL85418.1"/>
    </source>
</evidence>
<reference evidence="1" key="1">
    <citation type="submission" date="2020-05" db="EMBL/GenBank/DDBJ databases">
        <title>Chitinophaga laudate sp. nov., isolated from a tropical peat swamp.</title>
        <authorList>
            <person name="Goh C.B.S."/>
            <person name="Lee M.S."/>
            <person name="Parimannan S."/>
            <person name="Pasbakhsh P."/>
            <person name="Yule C.M."/>
            <person name="Rajandas H."/>
            <person name="Loke S."/>
            <person name="Croft L."/>
            <person name="Tan J.B.L."/>
        </authorList>
    </citation>
    <scope>NUCLEOTIDE SEQUENCE</scope>
    <source>
        <strain evidence="1">Mgbs1</strain>
    </source>
</reference>
<keyword evidence="2" id="KW-1185">Reference proteome</keyword>
<dbReference type="Proteomes" id="UP000281028">
    <property type="component" value="Unassembled WGS sequence"/>
</dbReference>
<name>A0A3S1BFP0_9BACT</name>
<dbReference type="PROSITE" id="PS01124">
    <property type="entry name" value="HTH_ARAC_FAMILY_2"/>
    <property type="match status" value="1"/>
</dbReference>
<dbReference type="GO" id="GO:0003700">
    <property type="term" value="F:DNA-binding transcription factor activity"/>
    <property type="evidence" value="ECO:0007669"/>
    <property type="project" value="InterPro"/>
</dbReference>
<dbReference type="AlphaFoldDB" id="A0A3S1BFP0"/>
<dbReference type="EMBL" id="RIAR02000001">
    <property type="protein sequence ID" value="NSL85418.1"/>
    <property type="molecule type" value="Genomic_DNA"/>
</dbReference>
<dbReference type="InterPro" id="IPR046532">
    <property type="entry name" value="DUF6597"/>
</dbReference>
<dbReference type="OrthoDB" id="935959at2"/>
<organism evidence="1 2">
    <name type="scientific">Chitinophaga solisilvae</name>
    <dbReference type="NCBI Taxonomy" id="1233460"/>
    <lineage>
        <taxon>Bacteria</taxon>
        <taxon>Pseudomonadati</taxon>
        <taxon>Bacteroidota</taxon>
        <taxon>Chitinophagia</taxon>
        <taxon>Chitinophagales</taxon>
        <taxon>Chitinophagaceae</taxon>
        <taxon>Chitinophaga</taxon>
    </lineage>
</organism>
<proteinExistence type="predicted"/>
<evidence type="ECO:0000313" key="2">
    <source>
        <dbReference type="Proteomes" id="UP000281028"/>
    </source>
</evidence>
<protein>
    <submittedName>
        <fullName evidence="1">AraC family transcriptional regulator</fullName>
    </submittedName>
</protein>
<dbReference type="InterPro" id="IPR018060">
    <property type="entry name" value="HTH_AraC"/>
</dbReference>
<gene>
    <name evidence="1" type="ORF">ECE50_001155</name>
</gene>